<keyword evidence="3" id="KW-1185">Reference proteome</keyword>
<dbReference type="Proteomes" id="UP001153069">
    <property type="component" value="Unassembled WGS sequence"/>
</dbReference>
<gene>
    <name evidence="2" type="ORF">SEMRO_2408_G326620.1</name>
</gene>
<feature type="compositionally biased region" description="Acidic residues" evidence="1">
    <location>
        <begin position="326"/>
        <end position="339"/>
    </location>
</feature>
<sequence length="443" mass="49583">MTDNVNRNMSMNSSMKASLRIRCIPCGQLMPVVGEGYHYQQHDHDDINNVRNAATGFGTDVHSNAISDLVFDASIDVVHPNKALALTGGTSTGTSSCAKIVARMSDEPDVRFALVTARYLKNRMDQSSSLGKDLLKAITIHDMKAIYALLQQGADPNFTEQLCWHDETTKLVHHCWHPDGTPFLCPPFDPLKEERPHQPTQPLSHICHDFFKLGITHQCYHQLLADIAEILIQHGARITQADMWYITNSPNNPTLFYQNNPNIIIPMFDLPSKNVYSVVTAAREAIEGLHALCQVYPIFDFATYLRTQHEHENKHHSLKETNSADSDSDGESEHDDDSDANTPASAYTIHVTDKLIRASPALLPYYTAFVYQSACKRFASQKSVYFGSPHKQTRQRGPSRTKKLVLPALPPQIEAQIRAMAMDVHHENFSATSIPDPIVSQTQ</sequence>
<reference evidence="2" key="1">
    <citation type="submission" date="2020-06" db="EMBL/GenBank/DDBJ databases">
        <authorList>
            <consortium name="Plant Systems Biology data submission"/>
        </authorList>
    </citation>
    <scope>NUCLEOTIDE SEQUENCE</scope>
    <source>
        <strain evidence="2">D6</strain>
    </source>
</reference>
<dbReference type="EMBL" id="CAICTM010002406">
    <property type="protein sequence ID" value="CAB9529135.1"/>
    <property type="molecule type" value="Genomic_DNA"/>
</dbReference>
<accession>A0A9N8HY78</accession>
<name>A0A9N8HY78_9STRA</name>
<evidence type="ECO:0000313" key="3">
    <source>
        <dbReference type="Proteomes" id="UP001153069"/>
    </source>
</evidence>
<organism evidence="2 3">
    <name type="scientific">Seminavis robusta</name>
    <dbReference type="NCBI Taxonomy" id="568900"/>
    <lineage>
        <taxon>Eukaryota</taxon>
        <taxon>Sar</taxon>
        <taxon>Stramenopiles</taxon>
        <taxon>Ochrophyta</taxon>
        <taxon>Bacillariophyta</taxon>
        <taxon>Bacillariophyceae</taxon>
        <taxon>Bacillariophycidae</taxon>
        <taxon>Naviculales</taxon>
        <taxon>Naviculaceae</taxon>
        <taxon>Seminavis</taxon>
    </lineage>
</organism>
<evidence type="ECO:0000256" key="1">
    <source>
        <dbReference type="SAM" id="MobiDB-lite"/>
    </source>
</evidence>
<proteinExistence type="predicted"/>
<comment type="caution">
    <text evidence="2">The sequence shown here is derived from an EMBL/GenBank/DDBJ whole genome shotgun (WGS) entry which is preliminary data.</text>
</comment>
<dbReference type="AlphaFoldDB" id="A0A9N8HY78"/>
<evidence type="ECO:0000313" key="2">
    <source>
        <dbReference type="EMBL" id="CAB9529135.1"/>
    </source>
</evidence>
<protein>
    <submittedName>
        <fullName evidence="2">Uncharacterized protein</fullName>
    </submittedName>
</protein>
<feature type="region of interest" description="Disordered" evidence="1">
    <location>
        <begin position="312"/>
        <end position="343"/>
    </location>
</feature>